<keyword evidence="9" id="KW-1185">Reference proteome</keyword>
<feature type="transmembrane region" description="Helical" evidence="6">
    <location>
        <begin position="279"/>
        <end position="302"/>
    </location>
</feature>
<dbReference type="Pfam" id="PF12698">
    <property type="entry name" value="ABC2_membrane_3"/>
    <property type="match status" value="1"/>
</dbReference>
<feature type="transmembrane region" description="Helical" evidence="6">
    <location>
        <begin position="314"/>
        <end position="333"/>
    </location>
</feature>
<evidence type="ECO:0000256" key="1">
    <source>
        <dbReference type="ARBA" id="ARBA00004651"/>
    </source>
</evidence>
<proteinExistence type="predicted"/>
<evidence type="ECO:0000256" key="6">
    <source>
        <dbReference type="SAM" id="Phobius"/>
    </source>
</evidence>
<dbReference type="PANTHER" id="PTHR30294">
    <property type="entry name" value="MEMBRANE COMPONENT OF ABC TRANSPORTER YHHJ-RELATED"/>
    <property type="match status" value="1"/>
</dbReference>
<dbReference type="KEGG" id="mcak:MCCS_00040"/>
<accession>A0A1W7A7M3</accession>
<evidence type="ECO:0000259" key="7">
    <source>
        <dbReference type="Pfam" id="PF12698"/>
    </source>
</evidence>
<comment type="subcellular location">
    <subcellularLocation>
        <location evidence="1">Cell membrane</location>
        <topology evidence="1">Multi-pass membrane protein</topology>
    </subcellularLocation>
</comment>
<name>A0A1W7A7M3_9STAP</name>
<evidence type="ECO:0000256" key="4">
    <source>
        <dbReference type="ARBA" id="ARBA00022989"/>
    </source>
</evidence>
<dbReference type="RefSeq" id="WP_086041411.1">
    <property type="nucleotide sequence ID" value="NZ_CBCRZA010000009.1"/>
</dbReference>
<dbReference type="STRING" id="1855823.MCCS_00040"/>
<feature type="domain" description="ABC-2 type transporter transmembrane" evidence="7">
    <location>
        <begin position="19"/>
        <end position="388"/>
    </location>
</feature>
<feature type="transmembrane region" description="Helical" evidence="6">
    <location>
        <begin position="369"/>
        <end position="391"/>
    </location>
</feature>
<dbReference type="OrthoDB" id="9768837at2"/>
<evidence type="ECO:0000256" key="5">
    <source>
        <dbReference type="ARBA" id="ARBA00023136"/>
    </source>
</evidence>
<dbReference type="GeneID" id="35294165"/>
<keyword evidence="4 6" id="KW-1133">Transmembrane helix</keyword>
<feature type="transmembrane region" description="Helical" evidence="6">
    <location>
        <begin position="234"/>
        <end position="259"/>
    </location>
</feature>
<evidence type="ECO:0000313" key="8">
    <source>
        <dbReference type="EMBL" id="ARQ05679.1"/>
    </source>
</evidence>
<gene>
    <name evidence="8" type="ORF">MCCS_00040</name>
</gene>
<sequence length="413" mass="46294">MNKFIPTFWLTYWKKISSKSFIFSTLFMIIIFVGLSNADKIYDFFDKSEEDITVISSSDKALATAFKESYQKLDKKKKLKIVDFKKGEEGIKDETYKFLIDIKENKDKTIEAKVYSTEYASDSVMGAVRSTLTAFQSNNIAQSLNLSQDDLSRVMSEAKVTDKVIKPKDANDNVSEQSKALNTAIVYAGLFLIFIITINYGSQIATEIAQEKSSRVIEMIITSISPITHLMAKILGVIAVAATQMIIYAIAIVICIYAFNLGETVSELGFTFGKENIRILIYAIIFLILGLLIYISSSAIVGSLTNRIEDIGQAIMPVTMLNMIAFYIAMFSLSNPDTLLVKVASYIPFFTPQIMLLRTISTKTSDFEIMMGIVICIITIILLFFIAAKIYKGSVFSTDKSMFKNFKRALKTK</sequence>
<protein>
    <submittedName>
        <fullName evidence="8">ABC-2 family transporter protein</fullName>
    </submittedName>
</protein>
<dbReference type="InterPro" id="IPR051449">
    <property type="entry name" value="ABC-2_transporter_component"/>
</dbReference>
<dbReference type="EMBL" id="CP021059">
    <property type="protein sequence ID" value="ARQ05679.1"/>
    <property type="molecule type" value="Genomic_DNA"/>
</dbReference>
<dbReference type="GO" id="GO:0140359">
    <property type="term" value="F:ABC-type transporter activity"/>
    <property type="evidence" value="ECO:0007669"/>
    <property type="project" value="InterPro"/>
</dbReference>
<evidence type="ECO:0000313" key="9">
    <source>
        <dbReference type="Proteomes" id="UP000194154"/>
    </source>
</evidence>
<dbReference type="Proteomes" id="UP000194154">
    <property type="component" value="Chromosome"/>
</dbReference>
<evidence type="ECO:0000256" key="2">
    <source>
        <dbReference type="ARBA" id="ARBA00022475"/>
    </source>
</evidence>
<organism evidence="8 9">
    <name type="scientific">Macrococcoides canis</name>
    <dbReference type="NCBI Taxonomy" id="1855823"/>
    <lineage>
        <taxon>Bacteria</taxon>
        <taxon>Bacillati</taxon>
        <taxon>Bacillota</taxon>
        <taxon>Bacilli</taxon>
        <taxon>Bacillales</taxon>
        <taxon>Staphylococcaceae</taxon>
        <taxon>Macrococcoides</taxon>
    </lineage>
</organism>
<reference evidence="8 9" key="1">
    <citation type="journal article" date="2017" name="Int. J. Syst. Evol. Microbiol.">
        <title>Macrococcus canis sp. nov., a skin bacterium associated with infections in dogs.</title>
        <authorList>
            <person name="Gobeli Brawand S."/>
            <person name="Cotting K."/>
            <person name="Gomez-Sanz E."/>
            <person name="Collaud A."/>
            <person name="Thomann A."/>
            <person name="Brodard I."/>
            <person name="Rodriguez-Campos S."/>
            <person name="Strauss C."/>
            <person name="Perreten V."/>
        </authorList>
    </citation>
    <scope>NUCLEOTIDE SEQUENCE [LARGE SCALE GENOMIC DNA]</scope>
    <source>
        <strain evidence="8 9">KM45013</strain>
    </source>
</reference>
<dbReference type="InterPro" id="IPR013525">
    <property type="entry name" value="ABC2_TM"/>
</dbReference>
<dbReference type="AlphaFoldDB" id="A0A1W7A7M3"/>
<keyword evidence="3 6" id="KW-0812">Transmembrane</keyword>
<keyword evidence="2" id="KW-1003">Cell membrane</keyword>
<feature type="transmembrane region" description="Helical" evidence="6">
    <location>
        <begin position="184"/>
        <end position="202"/>
    </location>
</feature>
<dbReference type="PANTHER" id="PTHR30294:SF29">
    <property type="entry name" value="MULTIDRUG ABC TRANSPORTER PERMEASE YBHS-RELATED"/>
    <property type="match status" value="1"/>
</dbReference>
<evidence type="ECO:0000256" key="3">
    <source>
        <dbReference type="ARBA" id="ARBA00022692"/>
    </source>
</evidence>
<dbReference type="GO" id="GO:0005886">
    <property type="term" value="C:plasma membrane"/>
    <property type="evidence" value="ECO:0007669"/>
    <property type="project" value="UniProtKB-SubCell"/>
</dbReference>
<keyword evidence="5 6" id="KW-0472">Membrane</keyword>